<accession>A0A8S1K3K9</accession>
<reference evidence="1" key="1">
    <citation type="submission" date="2021-01" db="EMBL/GenBank/DDBJ databases">
        <authorList>
            <consortium name="Genoscope - CEA"/>
            <person name="William W."/>
        </authorList>
    </citation>
    <scope>NUCLEOTIDE SEQUENCE</scope>
</reference>
<protein>
    <submittedName>
        <fullName evidence="1">Uncharacterized protein</fullName>
    </submittedName>
</protein>
<keyword evidence="2" id="KW-1185">Reference proteome</keyword>
<organism evidence="1 2">
    <name type="scientific">Paramecium primaurelia</name>
    <dbReference type="NCBI Taxonomy" id="5886"/>
    <lineage>
        <taxon>Eukaryota</taxon>
        <taxon>Sar</taxon>
        <taxon>Alveolata</taxon>
        <taxon>Ciliophora</taxon>
        <taxon>Intramacronucleata</taxon>
        <taxon>Oligohymenophorea</taxon>
        <taxon>Peniculida</taxon>
        <taxon>Parameciidae</taxon>
        <taxon>Paramecium</taxon>
    </lineage>
</organism>
<evidence type="ECO:0000313" key="1">
    <source>
        <dbReference type="EMBL" id="CAD8047450.1"/>
    </source>
</evidence>
<evidence type="ECO:0000313" key="2">
    <source>
        <dbReference type="Proteomes" id="UP000688137"/>
    </source>
</evidence>
<dbReference type="Proteomes" id="UP000688137">
    <property type="component" value="Unassembled WGS sequence"/>
</dbReference>
<name>A0A8S1K3K9_PARPR</name>
<dbReference type="AlphaFoldDB" id="A0A8S1K3K9"/>
<comment type="caution">
    <text evidence="1">The sequence shown here is derived from an EMBL/GenBank/DDBJ whole genome shotgun (WGS) entry which is preliminary data.</text>
</comment>
<gene>
    <name evidence="1" type="ORF">PPRIM_AZ9-3.1.T0110435</name>
</gene>
<dbReference type="EMBL" id="CAJJDM010000008">
    <property type="protein sequence ID" value="CAD8047450.1"/>
    <property type="molecule type" value="Genomic_DNA"/>
</dbReference>
<proteinExistence type="predicted"/>
<sequence>MIYLKERSSALIQYVTQDHAAIAKESLNDIMFYGQSIKIFFSDYEVISLKTQLTKPGEFTQDIKTQEEYFQGGEETHRIKPDSTYTLAPPFDNIQISNLTKNSCQVSVLQQYLQDYGQIRQSKLVTNATKYMAILNKFKQISQNKNSYDNLCVINMIQKKIILKLAIKHNPPSLFVIYRYNLKDKKLRRYRIELNSLVYLPTPDLITEQLYIEHDDYLNDNNVEYDQVLKMVQMLYEHQQQKSGTRRSVIKNLDQVDSYMESDQDELNKSIMMEQDDNWQTPPNRRTETIYPKDNTKFNQIHSSESMNLSLSGMQNFMQGQSKKPNNLTYLPINNFDEQINKNRRFVEDQIQQNQQSYFQNKFIELPQPLLNRNNQRVNNYY</sequence>